<reference evidence="2 3" key="1">
    <citation type="submission" date="2017-02" db="EMBL/GenBank/DDBJ databases">
        <title>Complete genome sequences of Mycobacterium kansasii strains isolated from rhesus macaques.</title>
        <authorList>
            <person name="Panda A."/>
            <person name="Nagaraj S."/>
            <person name="Zhao X."/>
            <person name="Tettelin H."/>
            <person name="Detolla L.J."/>
        </authorList>
    </citation>
    <scope>NUCLEOTIDE SEQUENCE [LARGE SCALE GENOMIC DNA]</scope>
    <source>
        <strain evidence="2 3">11-3469</strain>
    </source>
</reference>
<protein>
    <submittedName>
        <fullName evidence="2">Uncharacterized protein</fullName>
    </submittedName>
</protein>
<evidence type="ECO:0000313" key="2">
    <source>
        <dbReference type="EMBL" id="OOK69961.1"/>
    </source>
</evidence>
<dbReference type="Proteomes" id="UP000188532">
    <property type="component" value="Unassembled WGS sequence"/>
</dbReference>
<evidence type="ECO:0000256" key="1">
    <source>
        <dbReference type="SAM" id="MobiDB-lite"/>
    </source>
</evidence>
<proteinExistence type="predicted"/>
<feature type="region of interest" description="Disordered" evidence="1">
    <location>
        <begin position="23"/>
        <end position="50"/>
    </location>
</feature>
<comment type="caution">
    <text evidence="2">The sequence shown here is derived from an EMBL/GenBank/DDBJ whole genome shotgun (WGS) entry which is preliminary data.</text>
</comment>
<accession>A0A1V3WUF1</accession>
<dbReference type="EMBL" id="MVBN01000007">
    <property type="protein sequence ID" value="OOK69961.1"/>
    <property type="molecule type" value="Genomic_DNA"/>
</dbReference>
<dbReference type="AlphaFoldDB" id="A0A1V3WUF1"/>
<evidence type="ECO:0000313" key="3">
    <source>
        <dbReference type="Proteomes" id="UP000188532"/>
    </source>
</evidence>
<name>A0A1V3WUF1_MYCKA</name>
<organism evidence="2 3">
    <name type="scientific">Mycobacterium kansasii</name>
    <dbReference type="NCBI Taxonomy" id="1768"/>
    <lineage>
        <taxon>Bacteria</taxon>
        <taxon>Bacillati</taxon>
        <taxon>Actinomycetota</taxon>
        <taxon>Actinomycetes</taxon>
        <taxon>Mycobacteriales</taxon>
        <taxon>Mycobacteriaceae</taxon>
        <taxon>Mycobacterium</taxon>
    </lineage>
</organism>
<sequence length="50" mass="5184">MPAFIALTGIGAALFMVRTAGTTNTRSPIRTQATDIGTERTSSTPADDLS</sequence>
<gene>
    <name evidence="2" type="ORF">BZL29_6319</name>
</gene>